<evidence type="ECO:0000313" key="2">
    <source>
        <dbReference type="EMBL" id="OBQ65074.1"/>
    </source>
</evidence>
<organism evidence="2 3">
    <name type="scientific">Rhizobium loti</name>
    <name type="common">Mesorhizobium loti</name>
    <dbReference type="NCBI Taxonomy" id="381"/>
    <lineage>
        <taxon>Bacteria</taxon>
        <taxon>Pseudomonadati</taxon>
        <taxon>Pseudomonadota</taxon>
        <taxon>Alphaproteobacteria</taxon>
        <taxon>Hyphomicrobiales</taxon>
        <taxon>Phyllobacteriaceae</taxon>
        <taxon>Mesorhizobium</taxon>
    </lineage>
</organism>
<dbReference type="Pfam" id="PF07784">
    <property type="entry name" value="DUF1622"/>
    <property type="match status" value="1"/>
</dbReference>
<sequence>MILGQWLNQLAEVSAPIIDLLALVLILAGTLEAFVNGIRVMLSHPDGHYAIRAVWMRHARWLIAGLTFQLAADIIETSVAPSWDDVGRLAAIAVIRTFLNFFLERDQREARELQQESEARKMATS</sequence>
<reference evidence="2 3" key="1">
    <citation type="submission" date="2016-05" db="EMBL/GenBank/DDBJ databases">
        <authorList>
            <person name="Ramsay J.P."/>
        </authorList>
    </citation>
    <scope>NUCLEOTIDE SEQUENCE [LARGE SCALE GENOMIC DNA]</scope>
    <source>
        <strain evidence="2 3">NZP2042</strain>
    </source>
</reference>
<gene>
    <name evidence="2" type="ORF">A8145_12710</name>
</gene>
<dbReference type="InterPro" id="IPR012427">
    <property type="entry name" value="DUF1622"/>
</dbReference>
<feature type="transmembrane region" description="Helical" evidence="1">
    <location>
        <begin position="20"/>
        <end position="38"/>
    </location>
</feature>
<accession>A0AA91F6D9</accession>
<dbReference type="EMBL" id="LYTK01000012">
    <property type="protein sequence ID" value="OBQ65074.1"/>
    <property type="molecule type" value="Genomic_DNA"/>
</dbReference>
<keyword evidence="1" id="KW-1133">Transmembrane helix</keyword>
<proteinExistence type="predicted"/>
<dbReference type="RefSeq" id="WP_065005423.1">
    <property type="nucleotide sequence ID" value="NZ_CP033334.1"/>
</dbReference>
<comment type="caution">
    <text evidence="2">The sequence shown here is derived from an EMBL/GenBank/DDBJ whole genome shotgun (WGS) entry which is preliminary data.</text>
</comment>
<name>A0AA91F6D9_RHILI</name>
<dbReference type="AlphaFoldDB" id="A0AA91F6D9"/>
<dbReference type="PANTHER" id="PTHR38468">
    <property type="entry name" value="SLL0939 PROTEIN"/>
    <property type="match status" value="1"/>
</dbReference>
<evidence type="ECO:0000313" key="3">
    <source>
        <dbReference type="Proteomes" id="UP000093737"/>
    </source>
</evidence>
<keyword evidence="1" id="KW-0812">Transmembrane</keyword>
<keyword evidence="1" id="KW-0472">Membrane</keyword>
<dbReference type="Proteomes" id="UP000093737">
    <property type="component" value="Unassembled WGS sequence"/>
</dbReference>
<protein>
    <recommendedName>
        <fullName evidence="4">DUF1622 domain-containing protein</fullName>
    </recommendedName>
</protein>
<evidence type="ECO:0008006" key="4">
    <source>
        <dbReference type="Google" id="ProtNLM"/>
    </source>
</evidence>
<evidence type="ECO:0000256" key="1">
    <source>
        <dbReference type="SAM" id="Phobius"/>
    </source>
</evidence>
<dbReference type="PANTHER" id="PTHR38468:SF1">
    <property type="entry name" value="SLL0939 PROTEIN"/>
    <property type="match status" value="1"/>
</dbReference>